<organism evidence="1 2">
    <name type="scientific">Pseudomonas shahriarae</name>
    <dbReference type="NCBI Taxonomy" id="2745512"/>
    <lineage>
        <taxon>Bacteria</taxon>
        <taxon>Pseudomonadati</taxon>
        <taxon>Pseudomonadota</taxon>
        <taxon>Gammaproteobacteria</taxon>
        <taxon>Pseudomonadales</taxon>
        <taxon>Pseudomonadaceae</taxon>
        <taxon>Pseudomonas</taxon>
    </lineage>
</organism>
<sequence>MTVMPLPDAGSHDQEFLQNLVSGRVAYHSLHPGIGLCRLNPGSQPGLALQIAPEALQVGQLERVLERRFEHATAFDGCFVFLDAKGSLVIWHALPSCGHSPADTLSRMLSLARLEALDVHRAP</sequence>
<dbReference type="RefSeq" id="WP_057958288.1">
    <property type="nucleotide sequence ID" value="NZ_CP077085.1"/>
</dbReference>
<dbReference type="EMBL" id="JAMDHD010000031">
    <property type="protein sequence ID" value="MDD0987332.1"/>
    <property type="molecule type" value="Genomic_DNA"/>
</dbReference>
<accession>A0ABT5NFL3</accession>
<comment type="caution">
    <text evidence="1">The sequence shown here is derived from an EMBL/GenBank/DDBJ whole genome shotgun (WGS) entry which is preliminary data.</text>
</comment>
<keyword evidence="2" id="KW-1185">Reference proteome</keyword>
<evidence type="ECO:0000313" key="2">
    <source>
        <dbReference type="Proteomes" id="UP001148189"/>
    </source>
</evidence>
<proteinExistence type="predicted"/>
<name>A0ABT5NFL3_9PSED</name>
<protein>
    <submittedName>
        <fullName evidence="1">Transcriptional regulator</fullName>
    </submittedName>
</protein>
<dbReference type="GeneID" id="97823762"/>
<evidence type="ECO:0000313" key="1">
    <source>
        <dbReference type="EMBL" id="MDD0987332.1"/>
    </source>
</evidence>
<reference evidence="1" key="1">
    <citation type="submission" date="2022-05" db="EMBL/GenBank/DDBJ databases">
        <title>Novel Pseudomonas spp. Isolated from a Rainbow Trout Aquaculture Facility.</title>
        <authorList>
            <person name="Testerman T."/>
            <person name="Graf J."/>
        </authorList>
    </citation>
    <scope>NUCLEOTIDE SEQUENCE</scope>
    <source>
        <strain evidence="1">ID1050</strain>
    </source>
</reference>
<dbReference type="Proteomes" id="UP001148189">
    <property type="component" value="Unassembled WGS sequence"/>
</dbReference>
<gene>
    <name evidence="1" type="ORF">M5G21_20435</name>
</gene>